<dbReference type="PANTHER" id="PTHR34216">
    <property type="match status" value="1"/>
</dbReference>
<evidence type="ECO:0000256" key="1">
    <source>
        <dbReference type="ARBA" id="ARBA00022729"/>
    </source>
</evidence>
<dbReference type="SUPFAM" id="SSF88713">
    <property type="entry name" value="Glycoside hydrolase/deacetylase"/>
    <property type="match status" value="1"/>
</dbReference>
<dbReference type="Proteomes" id="UP000019194">
    <property type="component" value="Unassembled WGS sequence"/>
</dbReference>
<dbReference type="GO" id="GO:0016810">
    <property type="term" value="F:hydrolase activity, acting on carbon-nitrogen (but not peptide) bonds"/>
    <property type="evidence" value="ECO:0007669"/>
    <property type="project" value="InterPro"/>
</dbReference>
<dbReference type="GO" id="GO:0005975">
    <property type="term" value="P:carbohydrate metabolic process"/>
    <property type="evidence" value="ECO:0007669"/>
    <property type="project" value="InterPro"/>
</dbReference>
<evidence type="ECO:0000313" key="3">
    <source>
        <dbReference type="EMBL" id="CDL39271.1"/>
    </source>
</evidence>
<sequence>MTARDKFATWKMVEEMGKSPLVEVGAHTWNSHFGAEANPQGSKEPAVANRLYDKKTGTYETDEQYTRRINTDISLITNKIKSVTGKSPRAWVWPYGAANGTTLNLAKEHGYKMAFTLNEGLANAAFLDDIPRVLISDNPSLKRFASQVAQVREPQTMRVMHVDLDYVYDKDPAQQKRNIDKLIQRVYDMRISHVFLQAYADPKGDGNIREVYFPNRWLPMRADLFNYISWQLQTRAGVTVYAWMPVLAFDLDASIPRVTAWDPKTGRTAINHENYVRLSPWSSEARQRITEIYEDLAKHASFKGILFHDDAFLTDFEDASPEALAAYRAAGLPGSIEQIRNNPQAFERWTRLKSKMLIDFTKQLTQSVRNIRGPQVQTARNIYAMPVLEPESEAWFAQNLNDFLNTYDWTAPMAMPFMEQIPANDANAWLDRLVNAVAQNPGALDKTVFELQARDWRKSGDQAEISGKQIAEWMRQLKLSGAGNYGYYPDDFISDKPEMSEIRSTFSSYWYPQK</sequence>
<dbReference type="Pfam" id="PF14883">
    <property type="entry name" value="GHL13"/>
    <property type="match status" value="1"/>
</dbReference>
<dbReference type="InterPro" id="IPR002509">
    <property type="entry name" value="NODB_dom"/>
</dbReference>
<dbReference type="AlphaFoldDB" id="A0A7G2ISC6"/>
<dbReference type="PANTHER" id="PTHR34216:SF7">
    <property type="entry name" value="POLY-BETA-1,6-N-ACETYL-D-GLUCOSAMINE N-DEACETYLASE"/>
    <property type="match status" value="1"/>
</dbReference>
<reference evidence="3 4" key="1">
    <citation type="submission" date="2013-10" db="EMBL/GenBank/DDBJ databases">
        <title>Antibiotic resistance diversity of beta-lactamase producers in the General Hospital Vienna.</title>
        <authorList>
            <person name="Barisic I."/>
            <person name="Mitteregger D."/>
            <person name="Hirschl A.M."/>
            <person name="Noehammer C."/>
            <person name="Wiesinger-Mayr H."/>
        </authorList>
    </citation>
    <scope>NUCLEOTIDE SEQUENCE [LARGE SCALE GENOMIC DNA]</scope>
    <source>
        <strain evidence="3 4">ISC11</strain>
    </source>
</reference>
<feature type="domain" description="NodB homology" evidence="2">
    <location>
        <begin position="1"/>
        <end position="192"/>
    </location>
</feature>
<evidence type="ECO:0000259" key="2">
    <source>
        <dbReference type="PROSITE" id="PS51677"/>
    </source>
</evidence>
<dbReference type="InterPro" id="IPR032772">
    <property type="entry name" value="PGA_deacetylase_PgaB_C"/>
</dbReference>
<keyword evidence="1" id="KW-0732">Signal</keyword>
<evidence type="ECO:0000313" key="4">
    <source>
        <dbReference type="Proteomes" id="UP000019194"/>
    </source>
</evidence>
<organism evidence="3 4">
    <name type="scientific">Citrobacter freundii</name>
    <dbReference type="NCBI Taxonomy" id="546"/>
    <lineage>
        <taxon>Bacteria</taxon>
        <taxon>Pseudomonadati</taxon>
        <taxon>Pseudomonadota</taxon>
        <taxon>Gammaproteobacteria</taxon>
        <taxon>Enterobacterales</taxon>
        <taxon>Enterobacteriaceae</taxon>
        <taxon>Citrobacter</taxon>
        <taxon>Citrobacter freundii complex</taxon>
    </lineage>
</organism>
<dbReference type="PROSITE" id="PS51677">
    <property type="entry name" value="NODB"/>
    <property type="match status" value="1"/>
</dbReference>
<dbReference type="InterPro" id="IPR023854">
    <property type="entry name" value="PGA_deacetylase_PgaB"/>
</dbReference>
<dbReference type="NCBIfam" id="TIGR03938">
    <property type="entry name" value="deacetyl_PgaB"/>
    <property type="match status" value="1"/>
</dbReference>
<dbReference type="GO" id="GO:0043708">
    <property type="term" value="P:cell adhesion involved in biofilm formation"/>
    <property type="evidence" value="ECO:0007669"/>
    <property type="project" value="InterPro"/>
</dbReference>
<dbReference type="Pfam" id="PF01522">
    <property type="entry name" value="Polysacc_deac_1"/>
    <property type="match status" value="1"/>
</dbReference>
<protein>
    <submittedName>
        <fullName evidence="3">Biofilm PGA synthesis deacetylase PgaB</fullName>
    </submittedName>
</protein>
<proteinExistence type="predicted"/>
<dbReference type="InterPro" id="IPR051398">
    <property type="entry name" value="Polysacch_Deacetylase"/>
</dbReference>
<dbReference type="EMBL" id="CBWP010000057">
    <property type="protein sequence ID" value="CDL39271.1"/>
    <property type="molecule type" value="Genomic_DNA"/>
</dbReference>
<comment type="caution">
    <text evidence="3">The sequence shown here is derived from an EMBL/GenBank/DDBJ whole genome shotgun (WGS) entry which is preliminary data.</text>
</comment>
<dbReference type="Gene3D" id="3.20.20.370">
    <property type="entry name" value="Glycoside hydrolase/deacetylase"/>
    <property type="match status" value="1"/>
</dbReference>
<name>A0A7G2ISC6_CITFR</name>
<accession>A0A7G2ISC6</accession>
<dbReference type="Gene3D" id="3.20.20.80">
    <property type="entry name" value="Glycosidases"/>
    <property type="match status" value="1"/>
</dbReference>
<dbReference type="InterPro" id="IPR011330">
    <property type="entry name" value="Glyco_hydro/deAcase_b/a-brl"/>
</dbReference>